<feature type="chain" id="PRO_5014989708" evidence="3">
    <location>
        <begin position="19"/>
        <end position="317"/>
    </location>
</feature>
<dbReference type="OrthoDB" id="192696at2"/>
<dbReference type="InterPro" id="IPR016986">
    <property type="entry name" value="UCP031982_abhydr"/>
</dbReference>
<sequence>MKFMLTLLLCLSATISEAAGIKFAEIPASAEGPALKVAIWTPCAFAAEAMTLGPYVMKARPDCPTAGEHLPLVVISHGHGGSLLNHYDLAQTLADSGYVVAAINHPGDNFSDLSRTADESVFIERPKDIKRLIDYMLGAAPDASKIDREKIGFFGFSRGGYTGLVLAGGNPDFLHANVPCPDPTLPVCRQLRHKQVPREPLTHDSRIKVFVLADPLDEFPSAKTLKDVKAPIQLWASQFGGGGVLPETMPALARALPAEPDYHLVAEAGHFAFLPPCTPQHAKASPNLCVDAKTFDRVTFHQAFDEEVLKFFDVHLR</sequence>
<evidence type="ECO:0000256" key="3">
    <source>
        <dbReference type="SAM" id="SignalP"/>
    </source>
</evidence>
<name>A0A2N7VKK3_9BURK</name>
<feature type="domain" description="AB hydrolase-1" evidence="4">
    <location>
        <begin position="71"/>
        <end position="173"/>
    </location>
</feature>
<dbReference type="Proteomes" id="UP000235616">
    <property type="component" value="Unassembled WGS sequence"/>
</dbReference>
<accession>A0A2N7VKK3</accession>
<keyword evidence="1 5" id="KW-0378">Hydrolase</keyword>
<dbReference type="AlphaFoldDB" id="A0A2N7VKK3"/>
<dbReference type="PIRSF" id="PIRSF031982">
    <property type="entry name" value="UCP031982_abhydr"/>
    <property type="match status" value="1"/>
</dbReference>
<evidence type="ECO:0000256" key="1">
    <source>
        <dbReference type="ARBA" id="ARBA00022801"/>
    </source>
</evidence>
<evidence type="ECO:0000256" key="2">
    <source>
        <dbReference type="ARBA" id="ARBA00038115"/>
    </source>
</evidence>
<dbReference type="RefSeq" id="WP_102647091.1">
    <property type="nucleotide sequence ID" value="NZ_PNYA01000018.1"/>
</dbReference>
<comment type="similarity">
    <text evidence="2">Belongs to the AB hydrolase superfamily. FUS2 hydrolase family.</text>
</comment>
<protein>
    <submittedName>
        <fullName evidence="5">Dienelactone hydrolase</fullName>
    </submittedName>
</protein>
<dbReference type="GO" id="GO:0052689">
    <property type="term" value="F:carboxylic ester hydrolase activity"/>
    <property type="evidence" value="ECO:0007669"/>
    <property type="project" value="UniProtKB-ARBA"/>
</dbReference>
<feature type="signal peptide" evidence="3">
    <location>
        <begin position="1"/>
        <end position="18"/>
    </location>
</feature>
<keyword evidence="3" id="KW-0732">Signal</keyword>
<dbReference type="EMBL" id="PNYA01000018">
    <property type="protein sequence ID" value="PMS17669.1"/>
    <property type="molecule type" value="Genomic_DNA"/>
</dbReference>
<evidence type="ECO:0000259" key="4">
    <source>
        <dbReference type="Pfam" id="PF00561"/>
    </source>
</evidence>
<evidence type="ECO:0000313" key="5">
    <source>
        <dbReference type="EMBL" id="PMS17669.1"/>
    </source>
</evidence>
<dbReference type="InterPro" id="IPR029058">
    <property type="entry name" value="AB_hydrolase_fold"/>
</dbReference>
<comment type="caution">
    <text evidence="5">The sequence shown here is derived from an EMBL/GenBank/DDBJ whole genome shotgun (WGS) entry which is preliminary data.</text>
</comment>
<organism evidence="5 6">
    <name type="scientific">Trinickia dabaoshanensis</name>
    <dbReference type="NCBI Taxonomy" id="564714"/>
    <lineage>
        <taxon>Bacteria</taxon>
        <taxon>Pseudomonadati</taxon>
        <taxon>Pseudomonadota</taxon>
        <taxon>Betaproteobacteria</taxon>
        <taxon>Burkholderiales</taxon>
        <taxon>Burkholderiaceae</taxon>
        <taxon>Trinickia</taxon>
    </lineage>
</organism>
<dbReference type="PANTHER" id="PTHR22946:SF9">
    <property type="entry name" value="POLYKETIDE TRANSFERASE AF380"/>
    <property type="match status" value="1"/>
</dbReference>
<evidence type="ECO:0000313" key="6">
    <source>
        <dbReference type="Proteomes" id="UP000235616"/>
    </source>
</evidence>
<dbReference type="InterPro" id="IPR050261">
    <property type="entry name" value="FrsA_esterase"/>
</dbReference>
<reference evidence="5 6" key="1">
    <citation type="submission" date="2018-01" db="EMBL/GenBank/DDBJ databases">
        <title>Whole genome analyses suggest that Burkholderia sensu lato contains two further novel genera in the rhizoxinica-symbiotica group Mycetohabitans gen. nov., and Trinickia gen. nov.: implications for the evolution of diazotrophy and nodulation in the Burkholderiaceae.</title>
        <authorList>
            <person name="Estrada-de los Santos P."/>
            <person name="Palmer M."/>
            <person name="Chavez-Ramirez B."/>
            <person name="Beukes C."/>
            <person name="Steenkamp E.T."/>
            <person name="Hirsch A.M."/>
            <person name="Manyaka P."/>
            <person name="Maluk M."/>
            <person name="Lafos M."/>
            <person name="Crook M."/>
            <person name="Gross E."/>
            <person name="Simon M.F."/>
            <person name="Bueno dos Reis Junior F."/>
            <person name="Poole P.S."/>
            <person name="Venter S.N."/>
            <person name="James E.K."/>
        </authorList>
    </citation>
    <scope>NUCLEOTIDE SEQUENCE [LARGE SCALE GENOMIC DNA]</scope>
    <source>
        <strain evidence="5 6">GIMN1.004</strain>
    </source>
</reference>
<proteinExistence type="inferred from homology"/>
<dbReference type="SUPFAM" id="SSF53474">
    <property type="entry name" value="alpha/beta-Hydrolases"/>
    <property type="match status" value="1"/>
</dbReference>
<gene>
    <name evidence="5" type="ORF">C0Z18_19630</name>
</gene>
<keyword evidence="6" id="KW-1185">Reference proteome</keyword>
<dbReference type="Pfam" id="PF00561">
    <property type="entry name" value="Abhydrolase_1"/>
    <property type="match status" value="1"/>
</dbReference>
<dbReference type="Gene3D" id="3.40.50.1820">
    <property type="entry name" value="alpha/beta hydrolase"/>
    <property type="match status" value="1"/>
</dbReference>
<dbReference type="InterPro" id="IPR000073">
    <property type="entry name" value="AB_hydrolase_1"/>
</dbReference>
<dbReference type="PANTHER" id="PTHR22946">
    <property type="entry name" value="DIENELACTONE HYDROLASE DOMAIN-CONTAINING PROTEIN-RELATED"/>
    <property type="match status" value="1"/>
</dbReference>